<keyword evidence="4" id="KW-0813">Transport</keyword>
<dbReference type="PRINTS" id="PR01166">
    <property type="entry name" value="CYCOXIDASEII"/>
</dbReference>
<dbReference type="InterPro" id="IPR045187">
    <property type="entry name" value="CcO_II"/>
</dbReference>
<evidence type="ECO:0000256" key="15">
    <source>
        <dbReference type="SAM" id="Phobius"/>
    </source>
</evidence>
<sequence length="250" mass="28022">MKRARIALITVWTGTLLLLLAQPVSAASTSAELIYDLNERLLIVALPITLLVQGILIYAVLKFRNNDDPKPTEENRRLEITWTIATAIVLLFVGFAAFEVMADPQVSSMADDEPPEDAVVVEIEGDDAWQWHFEYQNEHEGVEMTNEMYIPEGQEVYMQVTAENWLHMIHIPELGVKQQAQPGVVHTVSTTPTETGSYQGYCTEYCGAGHSGMLFETHVVTEEEFDETMEEQLAEAEEEENGDEANGNDE</sequence>
<evidence type="ECO:0000256" key="2">
    <source>
        <dbReference type="ARBA" id="ARBA00007866"/>
    </source>
</evidence>
<dbReference type="GO" id="GO:0004129">
    <property type="term" value="F:cytochrome-c oxidase activity"/>
    <property type="evidence" value="ECO:0007669"/>
    <property type="project" value="UniProtKB-EC"/>
</dbReference>
<feature type="region of interest" description="Disordered" evidence="14">
    <location>
        <begin position="227"/>
        <end position="250"/>
    </location>
</feature>
<feature type="domain" description="Cytochrome oxidase subunit II copper A binding" evidence="16">
    <location>
        <begin position="117"/>
        <end position="231"/>
    </location>
</feature>
<dbReference type="Pfam" id="PF02790">
    <property type="entry name" value="COX2_TM"/>
    <property type="match status" value="1"/>
</dbReference>
<gene>
    <name evidence="18" type="primary">cyoA</name>
    <name evidence="18" type="ORF">AArcS_0786</name>
</gene>
<dbReference type="Proteomes" id="UP000663586">
    <property type="component" value="Chromosome"/>
</dbReference>
<evidence type="ECO:0000256" key="13">
    <source>
        <dbReference type="ARBA" id="ARBA00031389"/>
    </source>
</evidence>
<dbReference type="InterPro" id="IPR011759">
    <property type="entry name" value="Cyt_c_oxidase_su2_TM_dom"/>
</dbReference>
<keyword evidence="6 15" id="KW-0812">Transmembrane</keyword>
<feature type="transmembrane region" description="Helical" evidence="15">
    <location>
        <begin position="82"/>
        <end position="102"/>
    </location>
</feature>
<dbReference type="PANTHER" id="PTHR22888:SF9">
    <property type="entry name" value="CYTOCHROME C OXIDASE SUBUNIT 2"/>
    <property type="match status" value="1"/>
</dbReference>
<reference evidence="18" key="1">
    <citation type="submission" date="2020-11" db="EMBL/GenBank/DDBJ databases">
        <title>Carbohydrate-dependent, anaerobic sulfur respiration: A novel catabolism in halophilic archaea.</title>
        <authorList>
            <person name="Sorokin D.Y."/>
            <person name="Messina E."/>
            <person name="Smedile F."/>
            <person name="La Cono V."/>
            <person name="Hallsworth J.E."/>
            <person name="Yakimov M.M."/>
        </authorList>
    </citation>
    <scope>NUCLEOTIDE SEQUENCE</scope>
    <source>
        <strain evidence="18">AArc-S</strain>
    </source>
</reference>
<dbReference type="InterPro" id="IPR002429">
    <property type="entry name" value="CcO_II-like_C"/>
</dbReference>
<dbReference type="GO" id="GO:0005507">
    <property type="term" value="F:copper ion binding"/>
    <property type="evidence" value="ECO:0007669"/>
    <property type="project" value="InterPro"/>
</dbReference>
<evidence type="ECO:0000256" key="7">
    <source>
        <dbReference type="ARBA" id="ARBA00022723"/>
    </source>
</evidence>
<dbReference type="AlphaFoldDB" id="A0A897MIR3"/>
<dbReference type="InterPro" id="IPR008972">
    <property type="entry name" value="Cupredoxin"/>
</dbReference>
<name>A0A897MIR3_9EURY</name>
<evidence type="ECO:0000256" key="9">
    <source>
        <dbReference type="ARBA" id="ARBA00022982"/>
    </source>
</evidence>
<keyword evidence="11" id="KW-0186">Copper</keyword>
<evidence type="ECO:0000256" key="4">
    <source>
        <dbReference type="ARBA" id="ARBA00022448"/>
    </source>
</evidence>
<dbReference type="SUPFAM" id="SSF49503">
    <property type="entry name" value="Cupredoxins"/>
    <property type="match status" value="1"/>
</dbReference>
<evidence type="ECO:0000256" key="12">
    <source>
        <dbReference type="ARBA" id="ARBA00023136"/>
    </source>
</evidence>
<keyword evidence="10 15" id="KW-1133">Transmembrane helix</keyword>
<keyword evidence="9" id="KW-0249">Electron transport</keyword>
<evidence type="ECO:0000256" key="8">
    <source>
        <dbReference type="ARBA" id="ARBA00022967"/>
    </source>
</evidence>
<organism evidence="18 19">
    <name type="scientific">Natranaeroarchaeum sulfidigenes</name>
    <dbReference type="NCBI Taxonomy" id="2784880"/>
    <lineage>
        <taxon>Archaea</taxon>
        <taxon>Methanobacteriati</taxon>
        <taxon>Methanobacteriota</taxon>
        <taxon>Stenosarchaea group</taxon>
        <taxon>Halobacteria</taxon>
        <taxon>Halobacteriales</taxon>
        <taxon>Natronoarchaeaceae</taxon>
        <taxon>Natranaeroarchaeum</taxon>
    </lineage>
</organism>
<dbReference type="PANTHER" id="PTHR22888">
    <property type="entry name" value="CYTOCHROME C OXIDASE, SUBUNIT II"/>
    <property type="match status" value="1"/>
</dbReference>
<evidence type="ECO:0000256" key="14">
    <source>
        <dbReference type="SAM" id="MobiDB-lite"/>
    </source>
</evidence>
<keyword evidence="5" id="KW-0679">Respiratory chain</keyword>
<dbReference type="GO" id="GO:0016491">
    <property type="term" value="F:oxidoreductase activity"/>
    <property type="evidence" value="ECO:0007669"/>
    <property type="project" value="InterPro"/>
</dbReference>
<evidence type="ECO:0000259" key="17">
    <source>
        <dbReference type="PROSITE" id="PS50999"/>
    </source>
</evidence>
<evidence type="ECO:0000256" key="6">
    <source>
        <dbReference type="ARBA" id="ARBA00022692"/>
    </source>
</evidence>
<keyword evidence="7" id="KW-0479">Metal-binding</keyword>
<dbReference type="PROSITE" id="PS50857">
    <property type="entry name" value="COX2_CUA"/>
    <property type="match status" value="1"/>
</dbReference>
<dbReference type="GeneID" id="70684170"/>
<dbReference type="Gene3D" id="1.10.287.90">
    <property type="match status" value="1"/>
</dbReference>
<dbReference type="EMBL" id="CP064786">
    <property type="protein sequence ID" value="QSG02010.1"/>
    <property type="molecule type" value="Genomic_DNA"/>
</dbReference>
<evidence type="ECO:0000256" key="5">
    <source>
        <dbReference type="ARBA" id="ARBA00022660"/>
    </source>
</evidence>
<proteinExistence type="inferred from homology"/>
<keyword evidence="12 15" id="KW-0472">Membrane</keyword>
<evidence type="ECO:0000313" key="19">
    <source>
        <dbReference type="Proteomes" id="UP000663586"/>
    </source>
</evidence>
<evidence type="ECO:0000256" key="11">
    <source>
        <dbReference type="ARBA" id="ARBA00023008"/>
    </source>
</evidence>
<evidence type="ECO:0000256" key="10">
    <source>
        <dbReference type="ARBA" id="ARBA00022989"/>
    </source>
</evidence>
<dbReference type="GO" id="GO:0042773">
    <property type="term" value="P:ATP synthesis coupled electron transport"/>
    <property type="evidence" value="ECO:0007669"/>
    <property type="project" value="TreeGrafter"/>
</dbReference>
<keyword evidence="19" id="KW-1185">Reference proteome</keyword>
<dbReference type="NCBIfam" id="TIGR02866">
    <property type="entry name" value="CoxB"/>
    <property type="match status" value="1"/>
</dbReference>
<evidence type="ECO:0000259" key="16">
    <source>
        <dbReference type="PROSITE" id="PS50857"/>
    </source>
</evidence>
<protein>
    <recommendedName>
        <fullName evidence="3">cytochrome-c oxidase</fullName>
        <ecNumber evidence="3">7.1.1.9</ecNumber>
    </recommendedName>
    <alternativeName>
        <fullName evidence="13">Cytochrome c oxidase polypeptide II</fullName>
    </alternativeName>
</protein>
<feature type="domain" description="Cytochrome oxidase subunit II transmembrane region profile" evidence="17">
    <location>
        <begin position="9"/>
        <end position="108"/>
    </location>
</feature>
<dbReference type="SUPFAM" id="SSF81464">
    <property type="entry name" value="Cytochrome c oxidase subunit II-like, transmembrane region"/>
    <property type="match status" value="1"/>
</dbReference>
<feature type="transmembrane region" description="Helical" evidence="15">
    <location>
        <begin position="42"/>
        <end position="61"/>
    </location>
</feature>
<keyword evidence="8" id="KW-1278">Translocase</keyword>
<dbReference type="KEGG" id="hara:AArcS_0786"/>
<evidence type="ECO:0000256" key="3">
    <source>
        <dbReference type="ARBA" id="ARBA00012949"/>
    </source>
</evidence>
<dbReference type="RefSeq" id="WP_238479110.1">
    <property type="nucleotide sequence ID" value="NZ_CP064786.1"/>
</dbReference>
<dbReference type="EC" id="7.1.1.9" evidence="3"/>
<evidence type="ECO:0000313" key="18">
    <source>
        <dbReference type="EMBL" id="QSG02010.1"/>
    </source>
</evidence>
<dbReference type="InterPro" id="IPR014222">
    <property type="entry name" value="Cyt_c_oxidase_su2"/>
</dbReference>
<comment type="similarity">
    <text evidence="2">Belongs to the cytochrome c oxidase subunit 2 family.</text>
</comment>
<dbReference type="InterPro" id="IPR036257">
    <property type="entry name" value="Cyt_c_oxidase_su2_TM_sf"/>
</dbReference>
<evidence type="ECO:0000256" key="1">
    <source>
        <dbReference type="ARBA" id="ARBA00004141"/>
    </source>
</evidence>
<accession>A0A897MIR3</accession>
<dbReference type="GO" id="GO:0016020">
    <property type="term" value="C:membrane"/>
    <property type="evidence" value="ECO:0007669"/>
    <property type="project" value="UniProtKB-SubCell"/>
</dbReference>
<dbReference type="Gene3D" id="2.60.40.420">
    <property type="entry name" value="Cupredoxins - blue copper proteins"/>
    <property type="match status" value="1"/>
</dbReference>
<comment type="subcellular location">
    <subcellularLocation>
        <location evidence="1">Membrane</location>
        <topology evidence="1">Multi-pass membrane protein</topology>
    </subcellularLocation>
</comment>
<dbReference type="Pfam" id="PF00116">
    <property type="entry name" value="COX2"/>
    <property type="match status" value="1"/>
</dbReference>
<dbReference type="PROSITE" id="PS50999">
    <property type="entry name" value="COX2_TM"/>
    <property type="match status" value="1"/>
</dbReference>